<dbReference type="InterPro" id="IPR051678">
    <property type="entry name" value="AGP_Transferase"/>
</dbReference>
<comment type="caution">
    <text evidence="1">The sequence shown here is derived from an EMBL/GenBank/DDBJ whole genome shotgun (WGS) entry which is preliminary data.</text>
</comment>
<dbReference type="PANTHER" id="PTHR21310">
    <property type="entry name" value="AMINOGLYCOSIDE PHOSPHOTRANSFERASE-RELATED-RELATED"/>
    <property type="match status" value="1"/>
</dbReference>
<gene>
    <name evidence="1" type="ORF">OCU04_012279</name>
</gene>
<organism evidence="1 2">
    <name type="scientific">Sclerotinia nivalis</name>
    <dbReference type="NCBI Taxonomy" id="352851"/>
    <lineage>
        <taxon>Eukaryota</taxon>
        <taxon>Fungi</taxon>
        <taxon>Dikarya</taxon>
        <taxon>Ascomycota</taxon>
        <taxon>Pezizomycotina</taxon>
        <taxon>Leotiomycetes</taxon>
        <taxon>Helotiales</taxon>
        <taxon>Sclerotiniaceae</taxon>
        <taxon>Sclerotinia</taxon>
    </lineage>
</organism>
<protein>
    <submittedName>
        <fullName evidence="1">Uncharacterized protein</fullName>
    </submittedName>
</protein>
<dbReference type="EMBL" id="JAPEIS010000015">
    <property type="protein sequence ID" value="KAJ8059318.1"/>
    <property type="molecule type" value="Genomic_DNA"/>
</dbReference>
<proteinExistence type="predicted"/>
<dbReference type="PANTHER" id="PTHR21310:SF56">
    <property type="entry name" value="AMINOGLYCOSIDE PHOSPHOTRANSFERASE DOMAIN-CONTAINING PROTEIN"/>
    <property type="match status" value="1"/>
</dbReference>
<dbReference type="OrthoDB" id="2968323at2759"/>
<evidence type="ECO:0000313" key="1">
    <source>
        <dbReference type="EMBL" id="KAJ8059318.1"/>
    </source>
</evidence>
<name>A0A9X0ABV0_9HELO</name>
<sequence>MEPQPPFLVTNPFPPDNLSQVKIMLTRLCHKIKFARDGNDAIEVLEVKRGGKYNIVLFNCAMKVSLPGHEDRRHPCVLRTLKMTVAAPGQWHHIHMQRMAAFHHDASKHLTIPDVLAYDCTNDNHIGCSFMILQRMNHERTLQEQYRVLNHNLHTRYRHAQAYDYAILGVRLAGFIEQQENSYRFAHYGTFQVADGMALKSAHPDTITDRIGLIVKPFMHSLSNSTQANSKPIDFICEILFAQENQLRTPVQELKFRKLIHIALCIKMWEDYDDGKHPAHSVQPAVLWHPNFHPQSIYMASEILYRNPETGIEEYDCDIPSQYIRVEGMSIVHLSGVLSYDGCLSLPRIMTRCPPSFLWEQDTQVPIGERIKIVKGAFDHYMEEHLPGYCADAYGVMGRIVRALGFYALLGTDLGKLKGAGDSGRWR</sequence>
<dbReference type="AlphaFoldDB" id="A0A9X0ABV0"/>
<evidence type="ECO:0000313" key="2">
    <source>
        <dbReference type="Proteomes" id="UP001152300"/>
    </source>
</evidence>
<accession>A0A9X0ABV0</accession>
<dbReference type="Proteomes" id="UP001152300">
    <property type="component" value="Unassembled WGS sequence"/>
</dbReference>
<keyword evidence="2" id="KW-1185">Reference proteome</keyword>
<reference evidence="1" key="1">
    <citation type="submission" date="2022-11" db="EMBL/GenBank/DDBJ databases">
        <title>Genome Resource of Sclerotinia nivalis Strain SnTB1, a Plant Pathogen Isolated from American Ginseng.</title>
        <authorList>
            <person name="Fan S."/>
        </authorList>
    </citation>
    <scope>NUCLEOTIDE SEQUENCE</scope>
    <source>
        <strain evidence="1">SnTB1</strain>
    </source>
</reference>